<dbReference type="PROSITE" id="PS50887">
    <property type="entry name" value="GGDEF"/>
    <property type="match status" value="1"/>
</dbReference>
<dbReference type="SUPFAM" id="SSF55785">
    <property type="entry name" value="PYP-like sensor domain (PAS domain)"/>
    <property type="match status" value="1"/>
</dbReference>
<dbReference type="PROSITE" id="PS50112">
    <property type="entry name" value="PAS"/>
    <property type="match status" value="1"/>
</dbReference>
<dbReference type="PANTHER" id="PTHR46663:SF4">
    <property type="entry name" value="DIGUANYLATE CYCLASE DGCT-RELATED"/>
    <property type="match status" value="1"/>
</dbReference>
<comment type="caution">
    <text evidence="5">The sequence shown here is derived from an EMBL/GenBank/DDBJ whole genome shotgun (WGS) entry which is preliminary data.</text>
</comment>
<dbReference type="Pfam" id="PF00990">
    <property type="entry name" value="GGDEF"/>
    <property type="match status" value="1"/>
</dbReference>
<reference evidence="5 6" key="1">
    <citation type="submission" date="2021-03" db="EMBL/GenBank/DDBJ databases">
        <authorList>
            <person name="Grouzdev D.S."/>
        </authorList>
    </citation>
    <scope>NUCLEOTIDE SEQUENCE [LARGE SCALE GENOMIC DNA]</scope>
    <source>
        <strain evidence="5 6">M50-1</strain>
    </source>
</reference>
<evidence type="ECO:0000313" key="5">
    <source>
        <dbReference type="EMBL" id="MBP1467022.1"/>
    </source>
</evidence>
<evidence type="ECO:0000256" key="1">
    <source>
        <dbReference type="SAM" id="Phobius"/>
    </source>
</evidence>
<keyword evidence="5" id="KW-0548">Nucleotidyltransferase</keyword>
<sequence>MTETLFLTPASSGCLSLFMLAILASAYLIFRLFRTQLRALNSQLLYVTGFSLSTALFAGLAFVEVSFLASPRFIAVALQPVAVALLVALWIQFVTMADDDRSPPLQRERSIVAVASLAYLGLEGALALQALWRTASAGVLRPGWLELIPLVGLLWVLLRLMHHMRQGQVYAPAQRLQVLVLALLALVVGLRLAFAWDLLALPVYHVLVTYALMLSLLFAVIASLTLFREPTSLTVTLSASLLVIIMLILALFAWFISPNYVEQYGQDQEDVHIRFLLHNQLWSLTIATVLVNLGLIVALPLLFAMIIIRSLRALLAGMQQWNLGQMNTEITVHLNNEIGSLASEINRLDHERNYLIKQMEERINVGTIALVHASEKYRDLFEFESDANFVVRSSDGKILEANGAAAVLYGFSQDELKQMRNVDLSAEPEATHERSTDVQPSKEIVRIPLRWHRRRDGTVFPVELTARFIEWDGENVHIVSIRDITERQKIQAELERLATTDALTGVYDRRYFFEHGSRLFLRAKAGDPGGAIFMLDLDHFKLVNDTYGHSVGDLVICEFARRIRANLRPGDILARYGGEEFIVLMMIPDQKNIPQLAERLLQTVSSSPFEFEDAVISVTTSLGIAPFHPALVSFDQQVDLADDALYQAKEAGRNCWRMAAFPDA</sequence>
<feature type="domain" description="GGDEF" evidence="4">
    <location>
        <begin position="528"/>
        <end position="661"/>
    </location>
</feature>
<feature type="transmembrane region" description="Helical" evidence="1">
    <location>
        <begin position="202"/>
        <end position="227"/>
    </location>
</feature>
<dbReference type="EMBL" id="SIJK02000027">
    <property type="protein sequence ID" value="MBP1467022.1"/>
    <property type="molecule type" value="Genomic_DNA"/>
</dbReference>
<dbReference type="Gene3D" id="3.30.450.20">
    <property type="entry name" value="PAS domain"/>
    <property type="match status" value="1"/>
</dbReference>
<feature type="transmembrane region" description="Helical" evidence="1">
    <location>
        <begin position="138"/>
        <end position="158"/>
    </location>
</feature>
<gene>
    <name evidence="5" type="ORF">EYB53_015010</name>
</gene>
<evidence type="ECO:0000313" key="6">
    <source>
        <dbReference type="Proteomes" id="UP001193081"/>
    </source>
</evidence>
<dbReference type="GO" id="GO:0052621">
    <property type="term" value="F:diguanylate cyclase activity"/>
    <property type="evidence" value="ECO:0007669"/>
    <property type="project" value="UniProtKB-EC"/>
</dbReference>
<protein>
    <submittedName>
        <fullName evidence="5">Diguanylate cyclase</fullName>
        <ecNumber evidence="5">2.7.7.65</ecNumber>
    </submittedName>
</protein>
<dbReference type="PANTHER" id="PTHR46663">
    <property type="entry name" value="DIGUANYLATE CYCLASE DGCT-RELATED"/>
    <property type="match status" value="1"/>
</dbReference>
<dbReference type="CDD" id="cd00130">
    <property type="entry name" value="PAS"/>
    <property type="match status" value="1"/>
</dbReference>
<feature type="transmembrane region" description="Helical" evidence="1">
    <location>
        <begin position="281"/>
        <end position="308"/>
    </location>
</feature>
<keyword evidence="1" id="KW-0472">Membrane</keyword>
<dbReference type="InterPro" id="IPR035965">
    <property type="entry name" value="PAS-like_dom_sf"/>
</dbReference>
<evidence type="ECO:0000259" key="2">
    <source>
        <dbReference type="PROSITE" id="PS50112"/>
    </source>
</evidence>
<dbReference type="InterPro" id="IPR000700">
    <property type="entry name" value="PAS-assoc_C"/>
</dbReference>
<dbReference type="NCBIfam" id="TIGR00254">
    <property type="entry name" value="GGDEF"/>
    <property type="match status" value="1"/>
</dbReference>
<dbReference type="EC" id="2.7.7.65" evidence="5"/>
<feature type="domain" description="PAC" evidence="3">
    <location>
        <begin position="445"/>
        <end position="496"/>
    </location>
</feature>
<evidence type="ECO:0000259" key="4">
    <source>
        <dbReference type="PROSITE" id="PS50887"/>
    </source>
</evidence>
<dbReference type="RefSeq" id="WP_135479253.1">
    <property type="nucleotide sequence ID" value="NZ_SIJK02000027.1"/>
</dbReference>
<keyword evidence="1" id="KW-0812">Transmembrane</keyword>
<dbReference type="InterPro" id="IPR000014">
    <property type="entry name" value="PAS"/>
</dbReference>
<name>A0ABS4DC57_9CHLR</name>
<feature type="domain" description="PAS" evidence="2">
    <location>
        <begin position="373"/>
        <end position="416"/>
    </location>
</feature>
<dbReference type="NCBIfam" id="TIGR00229">
    <property type="entry name" value="sensory_box"/>
    <property type="match status" value="1"/>
</dbReference>
<evidence type="ECO:0000259" key="3">
    <source>
        <dbReference type="PROSITE" id="PS50113"/>
    </source>
</evidence>
<feature type="transmembrane region" description="Helical" evidence="1">
    <location>
        <begin position="73"/>
        <end position="91"/>
    </location>
</feature>
<feature type="transmembrane region" description="Helical" evidence="1">
    <location>
        <begin position="239"/>
        <end position="261"/>
    </location>
</feature>
<dbReference type="CDD" id="cd01949">
    <property type="entry name" value="GGDEF"/>
    <property type="match status" value="1"/>
</dbReference>
<dbReference type="InterPro" id="IPR043128">
    <property type="entry name" value="Rev_trsase/Diguanyl_cyclase"/>
</dbReference>
<dbReference type="InterPro" id="IPR000160">
    <property type="entry name" value="GGDEF_dom"/>
</dbReference>
<dbReference type="SMART" id="SM00267">
    <property type="entry name" value="GGDEF"/>
    <property type="match status" value="1"/>
</dbReference>
<keyword evidence="5" id="KW-0808">Transferase</keyword>
<dbReference type="InterPro" id="IPR029787">
    <property type="entry name" value="Nucleotide_cyclase"/>
</dbReference>
<feature type="transmembrane region" description="Helical" evidence="1">
    <location>
        <begin position="111"/>
        <end position="132"/>
    </location>
</feature>
<feature type="transmembrane region" description="Helical" evidence="1">
    <location>
        <begin position="44"/>
        <end position="67"/>
    </location>
</feature>
<accession>A0ABS4DC57</accession>
<keyword evidence="6" id="KW-1185">Reference proteome</keyword>
<dbReference type="SUPFAM" id="SSF55073">
    <property type="entry name" value="Nucleotide cyclase"/>
    <property type="match status" value="1"/>
</dbReference>
<organism evidence="5 6">
    <name type="scientific">Candidatus Chloroploca mongolica</name>
    <dbReference type="NCBI Taxonomy" id="2528176"/>
    <lineage>
        <taxon>Bacteria</taxon>
        <taxon>Bacillati</taxon>
        <taxon>Chloroflexota</taxon>
        <taxon>Chloroflexia</taxon>
        <taxon>Chloroflexales</taxon>
        <taxon>Chloroflexineae</taxon>
        <taxon>Oscillochloridaceae</taxon>
        <taxon>Candidatus Chloroploca</taxon>
    </lineage>
</organism>
<feature type="transmembrane region" description="Helical" evidence="1">
    <location>
        <begin position="178"/>
        <end position="196"/>
    </location>
</feature>
<feature type="transmembrane region" description="Helical" evidence="1">
    <location>
        <begin position="6"/>
        <end position="32"/>
    </location>
</feature>
<dbReference type="Gene3D" id="3.30.70.270">
    <property type="match status" value="1"/>
</dbReference>
<dbReference type="PROSITE" id="PS50113">
    <property type="entry name" value="PAC"/>
    <property type="match status" value="1"/>
</dbReference>
<proteinExistence type="predicted"/>
<keyword evidence="1" id="KW-1133">Transmembrane helix</keyword>
<dbReference type="Proteomes" id="UP001193081">
    <property type="component" value="Unassembled WGS sequence"/>
</dbReference>
<dbReference type="Gene3D" id="6.10.340.10">
    <property type="match status" value="1"/>
</dbReference>
<dbReference type="InterPro" id="IPR052163">
    <property type="entry name" value="DGC-Regulatory_Protein"/>
</dbReference>
<dbReference type="Pfam" id="PF13426">
    <property type="entry name" value="PAS_9"/>
    <property type="match status" value="1"/>
</dbReference>